<gene>
    <name evidence="1" type="ORF">NWT39_10665</name>
</gene>
<protein>
    <submittedName>
        <fullName evidence="1">Uncharacterized protein</fullName>
    </submittedName>
</protein>
<evidence type="ECO:0000313" key="1">
    <source>
        <dbReference type="EMBL" id="UVS68359.1"/>
    </source>
</evidence>
<organism evidence="1">
    <name type="scientific">Nitrososphaera viennensis</name>
    <dbReference type="NCBI Taxonomy" id="1034015"/>
    <lineage>
        <taxon>Archaea</taxon>
        <taxon>Nitrososphaerota</taxon>
        <taxon>Nitrososphaeria</taxon>
        <taxon>Nitrososphaerales</taxon>
        <taxon>Nitrososphaeraceae</taxon>
        <taxon>Nitrososphaera</taxon>
    </lineage>
</organism>
<dbReference type="EMBL" id="CP103305">
    <property type="protein sequence ID" value="UVS68359.1"/>
    <property type="molecule type" value="Genomic_DNA"/>
</dbReference>
<dbReference type="Proteomes" id="UP001059771">
    <property type="component" value="Chromosome"/>
</dbReference>
<reference evidence="1" key="1">
    <citation type="submission" date="2022-08" db="EMBL/GenBank/DDBJ databases">
        <title>Dynamic responses of ammonia-oxidizing microbial communities induced by reactive oxygen species (ROS) in fluctuating redox aquifers.</title>
        <authorList>
            <person name="Wang P."/>
            <person name="Wang H."/>
        </authorList>
    </citation>
    <scope>NUCLEOTIDE SEQUENCE</scope>
    <source>
        <strain evidence="1">PLX03</strain>
    </source>
</reference>
<dbReference type="AlphaFoldDB" id="A0A977NL29"/>
<name>A0A977NL29_9ARCH</name>
<accession>A0A977NL29</accession>
<dbReference type="GeneID" id="74947405"/>
<sequence length="49" mass="5566">MREREAGREIQMIVTTTPLPLFLPVHVSLEKNVKNMETLLKSGVEERGS</sequence>
<proteinExistence type="predicted"/>
<dbReference type="RefSeq" id="WP_158435199.1">
    <property type="nucleotide sequence ID" value="NZ_CP103305.1"/>
</dbReference>